<dbReference type="OrthoDB" id="3265283at2759"/>
<feature type="compositionally biased region" description="Basic residues" evidence="1">
    <location>
        <begin position="142"/>
        <end position="157"/>
    </location>
</feature>
<protein>
    <submittedName>
        <fullName evidence="2">Uncharacterized protein</fullName>
    </submittedName>
</protein>
<dbReference type="Proteomes" id="UP000235388">
    <property type="component" value="Unassembled WGS sequence"/>
</dbReference>
<keyword evidence="3" id="KW-1185">Reference proteome</keyword>
<accession>A0A2N5T845</accession>
<feature type="compositionally biased region" description="Polar residues" evidence="1">
    <location>
        <begin position="167"/>
        <end position="178"/>
    </location>
</feature>
<organism evidence="2 3">
    <name type="scientific">Puccinia coronata f. sp. avenae</name>
    <dbReference type="NCBI Taxonomy" id="200324"/>
    <lineage>
        <taxon>Eukaryota</taxon>
        <taxon>Fungi</taxon>
        <taxon>Dikarya</taxon>
        <taxon>Basidiomycota</taxon>
        <taxon>Pucciniomycotina</taxon>
        <taxon>Pucciniomycetes</taxon>
        <taxon>Pucciniales</taxon>
        <taxon>Pucciniaceae</taxon>
        <taxon>Puccinia</taxon>
    </lineage>
</organism>
<dbReference type="AlphaFoldDB" id="A0A2N5T845"/>
<proteinExistence type="predicted"/>
<reference evidence="2 3" key="1">
    <citation type="submission" date="2017-11" db="EMBL/GenBank/DDBJ databases">
        <title>De novo assembly and phasing of dikaryotic genomes from two isolates of Puccinia coronata f. sp. avenae, the causal agent of oat crown rust.</title>
        <authorList>
            <person name="Miller M.E."/>
            <person name="Zhang Y."/>
            <person name="Omidvar V."/>
            <person name="Sperschneider J."/>
            <person name="Schwessinger B."/>
            <person name="Raley C."/>
            <person name="Palmer J.M."/>
            <person name="Garnica D."/>
            <person name="Upadhyaya N."/>
            <person name="Rathjen J."/>
            <person name="Taylor J.M."/>
            <person name="Park R.F."/>
            <person name="Dodds P.N."/>
            <person name="Hirsch C.D."/>
            <person name="Kianian S.F."/>
            <person name="Figueroa M."/>
        </authorList>
    </citation>
    <scope>NUCLEOTIDE SEQUENCE [LARGE SCALE GENOMIC DNA]</scope>
    <source>
        <strain evidence="2">12NC29</strain>
    </source>
</reference>
<sequence>MPPSSIVQDYFSKILNISQSASKIPQATQNDPIFQQFSCPPTVQPDKEDKGMWYVVNKSLDSLFGAKNCQKNLRSGKYGIEVVLEYLKKACKHSSWNADELLVLKLERIYQCFQDAGGVLTKETPKILSQDTPNAETVKAPSTKHSHAPAKPSKKLSKAPAKPSTKLLNTPKKTSTTIGKPKNPVGSLNEISSSSEPIPKPPKTTVTLSKKILSMCLKSSDGNVCKKCSISQHNNGPDSIFNCHCGAPAVILPKGRAQNVTAHWRSSSCKSFTSRTSNVWPIYTYFTQKRPLEDSHTKPEPAPPMKKPTVQMMCSGLNDLTWEQPKSTLTIEQCIKGSPSSHHGAPPQQECEALKGNNSLKKALNTKYARKDNVKFIPASLMKHDLFQANLMNYEELRYLNTSLEKQSKTGDGDFWNTLTIQAKKGFFKEMDAFQGLVKAVAV</sequence>
<feature type="region of interest" description="Disordered" evidence="1">
    <location>
        <begin position="124"/>
        <end position="203"/>
    </location>
</feature>
<name>A0A2N5T845_9BASI</name>
<evidence type="ECO:0000313" key="3">
    <source>
        <dbReference type="Proteomes" id="UP000235388"/>
    </source>
</evidence>
<evidence type="ECO:0000256" key="1">
    <source>
        <dbReference type="SAM" id="MobiDB-lite"/>
    </source>
</evidence>
<gene>
    <name evidence="2" type="ORF">PCANC_03179</name>
</gene>
<evidence type="ECO:0000313" key="2">
    <source>
        <dbReference type="EMBL" id="PLW21677.1"/>
    </source>
</evidence>
<comment type="caution">
    <text evidence="2">The sequence shown here is derived from an EMBL/GenBank/DDBJ whole genome shotgun (WGS) entry which is preliminary data.</text>
</comment>
<dbReference type="EMBL" id="PGCJ01000781">
    <property type="protein sequence ID" value="PLW21677.1"/>
    <property type="molecule type" value="Genomic_DNA"/>
</dbReference>